<name>A0A1E5L541_9FIRM</name>
<evidence type="ECO:0000256" key="3">
    <source>
        <dbReference type="ARBA" id="ARBA00022741"/>
    </source>
</evidence>
<keyword evidence="3" id="KW-0547">Nucleotide-binding</keyword>
<dbReference type="GO" id="GO:0015594">
    <property type="term" value="F:ABC-type putrescine transporter activity"/>
    <property type="evidence" value="ECO:0007669"/>
    <property type="project" value="InterPro"/>
</dbReference>
<dbReference type="PANTHER" id="PTHR42781:SF4">
    <property type="entry name" value="SPERMIDINE_PUTRESCINE IMPORT ATP-BINDING PROTEIN POTA"/>
    <property type="match status" value="1"/>
</dbReference>
<proteinExistence type="predicted"/>
<dbReference type="Pfam" id="PF00005">
    <property type="entry name" value="ABC_tran"/>
    <property type="match status" value="1"/>
</dbReference>
<protein>
    <submittedName>
        <fullName evidence="8">Spermidine/putrescine ABC transporter ATP-binding protein</fullName>
    </submittedName>
</protein>
<dbReference type="Proteomes" id="UP000095255">
    <property type="component" value="Unassembled WGS sequence"/>
</dbReference>
<dbReference type="SMART" id="SM00382">
    <property type="entry name" value="AAA"/>
    <property type="match status" value="1"/>
</dbReference>
<dbReference type="SUPFAM" id="SSF52540">
    <property type="entry name" value="P-loop containing nucleoside triphosphate hydrolases"/>
    <property type="match status" value="1"/>
</dbReference>
<dbReference type="InterPro" id="IPR003593">
    <property type="entry name" value="AAA+_ATPase"/>
</dbReference>
<dbReference type="InterPro" id="IPR050093">
    <property type="entry name" value="ABC_SmlMolc_Importer"/>
</dbReference>
<dbReference type="AlphaFoldDB" id="A0A1E5L541"/>
<dbReference type="InterPro" id="IPR013611">
    <property type="entry name" value="Transp-assoc_OB_typ2"/>
</dbReference>
<dbReference type="Gene3D" id="3.40.50.300">
    <property type="entry name" value="P-loop containing nucleotide triphosphate hydrolases"/>
    <property type="match status" value="1"/>
</dbReference>
<gene>
    <name evidence="8" type="ORF">BHU72_04080</name>
</gene>
<keyword evidence="1" id="KW-0813">Transport</keyword>
<dbReference type="InterPro" id="IPR008995">
    <property type="entry name" value="Mo/tungstate-bd_C_term_dom"/>
</dbReference>
<dbReference type="GO" id="GO:0005524">
    <property type="term" value="F:ATP binding"/>
    <property type="evidence" value="ECO:0007669"/>
    <property type="project" value="UniProtKB-KW"/>
</dbReference>
<dbReference type="InterPro" id="IPR017879">
    <property type="entry name" value="PotA_ATP-bd"/>
</dbReference>
<dbReference type="OrthoDB" id="9802264at2"/>
<dbReference type="EMBL" id="MJAT01000022">
    <property type="protein sequence ID" value="OEH85282.1"/>
    <property type="molecule type" value="Genomic_DNA"/>
</dbReference>
<dbReference type="InterPro" id="IPR017871">
    <property type="entry name" value="ABC_transporter-like_CS"/>
</dbReference>
<dbReference type="CDD" id="cd03300">
    <property type="entry name" value="ABC_PotA_N"/>
    <property type="match status" value="1"/>
</dbReference>
<keyword evidence="2" id="KW-1003">Cell membrane</keyword>
<keyword evidence="4 8" id="KW-0067">ATP-binding</keyword>
<accession>A0A1E5L541</accession>
<feature type="domain" description="ABC transporter" evidence="7">
    <location>
        <begin position="5"/>
        <end position="235"/>
    </location>
</feature>
<dbReference type="SUPFAM" id="SSF50331">
    <property type="entry name" value="MOP-like"/>
    <property type="match status" value="1"/>
</dbReference>
<dbReference type="InterPro" id="IPR003439">
    <property type="entry name" value="ABC_transporter-like_ATP-bd"/>
</dbReference>
<evidence type="ECO:0000256" key="1">
    <source>
        <dbReference type="ARBA" id="ARBA00022448"/>
    </source>
</evidence>
<organism evidence="8 9">
    <name type="scientific">Desulfuribacillus stibiiarsenatis</name>
    <dbReference type="NCBI Taxonomy" id="1390249"/>
    <lineage>
        <taxon>Bacteria</taxon>
        <taxon>Bacillati</taxon>
        <taxon>Bacillota</taxon>
        <taxon>Desulfuribacillia</taxon>
        <taxon>Desulfuribacillales</taxon>
        <taxon>Desulfuribacillaceae</taxon>
        <taxon>Desulfuribacillus</taxon>
    </lineage>
</organism>
<evidence type="ECO:0000256" key="4">
    <source>
        <dbReference type="ARBA" id="ARBA00022840"/>
    </source>
</evidence>
<comment type="caution">
    <text evidence="8">The sequence shown here is derived from an EMBL/GenBank/DDBJ whole genome shotgun (WGS) entry which is preliminary data.</text>
</comment>
<dbReference type="Pfam" id="PF08402">
    <property type="entry name" value="TOBE_2"/>
    <property type="match status" value="1"/>
</dbReference>
<evidence type="ECO:0000256" key="6">
    <source>
        <dbReference type="ARBA" id="ARBA00023136"/>
    </source>
</evidence>
<evidence type="ECO:0000313" key="9">
    <source>
        <dbReference type="Proteomes" id="UP000095255"/>
    </source>
</evidence>
<dbReference type="FunFam" id="3.40.50.300:FF:000133">
    <property type="entry name" value="Spermidine/putrescine import ATP-binding protein PotA"/>
    <property type="match status" value="1"/>
</dbReference>
<dbReference type="RefSeq" id="WP_069702107.1">
    <property type="nucleotide sequence ID" value="NZ_MJAT01000022.1"/>
</dbReference>
<keyword evidence="5" id="KW-1278">Translocase</keyword>
<keyword evidence="9" id="KW-1185">Reference proteome</keyword>
<keyword evidence="6" id="KW-0472">Membrane</keyword>
<dbReference type="GO" id="GO:0043190">
    <property type="term" value="C:ATP-binding cassette (ABC) transporter complex"/>
    <property type="evidence" value="ECO:0007669"/>
    <property type="project" value="InterPro"/>
</dbReference>
<dbReference type="PANTHER" id="PTHR42781">
    <property type="entry name" value="SPERMIDINE/PUTRESCINE IMPORT ATP-BINDING PROTEIN POTA"/>
    <property type="match status" value="1"/>
</dbReference>
<evidence type="ECO:0000313" key="8">
    <source>
        <dbReference type="EMBL" id="OEH85282.1"/>
    </source>
</evidence>
<evidence type="ECO:0000259" key="7">
    <source>
        <dbReference type="PROSITE" id="PS50893"/>
    </source>
</evidence>
<evidence type="ECO:0000256" key="2">
    <source>
        <dbReference type="ARBA" id="ARBA00022475"/>
    </source>
</evidence>
<dbReference type="STRING" id="1390249.BHU72_04080"/>
<reference evidence="8 9" key="1">
    <citation type="submission" date="2016-09" db="EMBL/GenBank/DDBJ databases">
        <title>Desulfuribacillus arsenicus sp. nov., an obligately anaerobic, dissimilatory arsenic- and antimonate-reducing bacterium isolated from anoxic sediments.</title>
        <authorList>
            <person name="Abin C.A."/>
            <person name="Hollibaugh J.T."/>
        </authorList>
    </citation>
    <scope>NUCLEOTIDE SEQUENCE [LARGE SCALE GENOMIC DNA]</scope>
    <source>
        <strain evidence="8 9">MLFW-2</strain>
    </source>
</reference>
<evidence type="ECO:0000256" key="5">
    <source>
        <dbReference type="ARBA" id="ARBA00022967"/>
    </source>
</evidence>
<dbReference type="PROSITE" id="PS50893">
    <property type="entry name" value="ABC_TRANSPORTER_2"/>
    <property type="match status" value="1"/>
</dbReference>
<dbReference type="InterPro" id="IPR027417">
    <property type="entry name" value="P-loop_NTPase"/>
</dbReference>
<dbReference type="GO" id="GO:0016887">
    <property type="term" value="F:ATP hydrolysis activity"/>
    <property type="evidence" value="ECO:0007669"/>
    <property type="project" value="InterPro"/>
</dbReference>
<sequence length="328" mass="37562">MRTLIRLERVTKRYDEDIVIHPIDLSIYEGEFLTLLGPSGCGKTTLLRTIAGFEQLTDGEIYLEDEPMKGQPPYRRNMNMVFQQYALFPHMNVEDNILFGLRMKKVPTQEQEKRLAEVLEYTQLKDYRKRFPQQLSGGQQQRVAIARAIINRPKVLLLDEPLGALDYQLRKGLQLELKNLQKQLGITFIYVTHDQEEALMMSDRIVILNAGKIEQIGTPLEIYNRPRTLFAAKFIGENNIFQQGNRIFSVRPEAITISSASESTNRNSQKQGEILDVVFTGATNKVYIAPSNETAVILVYDAIKGTPQWRKGQAVKLSWQELDEVDLS</sequence>
<dbReference type="PROSITE" id="PS00211">
    <property type="entry name" value="ABC_TRANSPORTER_1"/>
    <property type="match status" value="1"/>
</dbReference>